<reference evidence="1 2" key="1">
    <citation type="submission" date="2019-07" db="EMBL/GenBank/DDBJ databases">
        <title>Genomic Encyclopedia of Type Strains, Phase III (KMG-III): the genomes of soil and plant-associated and newly described type strains.</title>
        <authorList>
            <person name="Whitman W."/>
        </authorList>
    </citation>
    <scope>NUCLEOTIDE SEQUENCE [LARGE SCALE GENOMIC DNA]</scope>
    <source>
        <strain evidence="1 2">BL24</strain>
    </source>
</reference>
<name>A0A5S5C1Z4_9BACL</name>
<accession>A0A5S5C1Z4</accession>
<keyword evidence="2" id="KW-1185">Reference proteome</keyword>
<dbReference type="AlphaFoldDB" id="A0A5S5C1Z4"/>
<comment type="caution">
    <text evidence="1">The sequence shown here is derived from an EMBL/GenBank/DDBJ whole genome shotgun (WGS) entry which is preliminary data.</text>
</comment>
<sequence length="50" mass="5421">MSPFMSLFRPHDIAGQASHMPTKRIKAALGAAFAVIYGEIALYLSNVVQT</sequence>
<dbReference type="EMBL" id="VNHS01000008">
    <property type="protein sequence ID" value="TYP72446.1"/>
    <property type="molecule type" value="Genomic_DNA"/>
</dbReference>
<proteinExistence type="predicted"/>
<organism evidence="1 2">
    <name type="scientific">Paenibacillus methanolicus</name>
    <dbReference type="NCBI Taxonomy" id="582686"/>
    <lineage>
        <taxon>Bacteria</taxon>
        <taxon>Bacillati</taxon>
        <taxon>Bacillota</taxon>
        <taxon>Bacilli</taxon>
        <taxon>Bacillales</taxon>
        <taxon>Paenibacillaceae</taxon>
        <taxon>Paenibacillus</taxon>
    </lineage>
</organism>
<evidence type="ECO:0000313" key="1">
    <source>
        <dbReference type="EMBL" id="TYP72446.1"/>
    </source>
</evidence>
<gene>
    <name evidence="1" type="ORF">BCM02_108100</name>
</gene>
<protein>
    <submittedName>
        <fullName evidence="1">Uncharacterized protein</fullName>
    </submittedName>
</protein>
<dbReference type="Proteomes" id="UP000323257">
    <property type="component" value="Unassembled WGS sequence"/>
</dbReference>
<evidence type="ECO:0000313" key="2">
    <source>
        <dbReference type="Proteomes" id="UP000323257"/>
    </source>
</evidence>